<comment type="caution">
    <text evidence="1">The sequence shown here is derived from an EMBL/GenBank/DDBJ whole genome shotgun (WGS) entry which is preliminary data.</text>
</comment>
<gene>
    <name evidence="1" type="ORF">DY000_02032085</name>
</gene>
<organism evidence="1 2">
    <name type="scientific">Brassica cretica</name>
    <name type="common">Mustard</name>
    <dbReference type="NCBI Taxonomy" id="69181"/>
    <lineage>
        <taxon>Eukaryota</taxon>
        <taxon>Viridiplantae</taxon>
        <taxon>Streptophyta</taxon>
        <taxon>Embryophyta</taxon>
        <taxon>Tracheophyta</taxon>
        <taxon>Spermatophyta</taxon>
        <taxon>Magnoliopsida</taxon>
        <taxon>eudicotyledons</taxon>
        <taxon>Gunneridae</taxon>
        <taxon>Pentapetalae</taxon>
        <taxon>rosids</taxon>
        <taxon>malvids</taxon>
        <taxon>Brassicales</taxon>
        <taxon>Brassicaceae</taxon>
        <taxon>Brassiceae</taxon>
        <taxon>Brassica</taxon>
    </lineage>
</organism>
<keyword evidence="2" id="KW-1185">Reference proteome</keyword>
<sequence length="63" mass="7376">MSEKTLRIHNREPSHLISPELLFITRRVATVMEHPLVGVVLWSQEEEEMTYGSELSRLITIDR</sequence>
<proteinExistence type="predicted"/>
<dbReference type="Proteomes" id="UP000266723">
    <property type="component" value="Unassembled WGS sequence"/>
</dbReference>
<name>A0ABQ7DVZ4_BRACR</name>
<dbReference type="EMBL" id="QGKV02000649">
    <property type="protein sequence ID" value="KAF3581814.1"/>
    <property type="molecule type" value="Genomic_DNA"/>
</dbReference>
<evidence type="ECO:0008006" key="3">
    <source>
        <dbReference type="Google" id="ProtNLM"/>
    </source>
</evidence>
<protein>
    <recommendedName>
        <fullName evidence="3">JAB1/MPN/MOV34 metalloenzyme domain-containing protein</fullName>
    </recommendedName>
</protein>
<evidence type="ECO:0000313" key="2">
    <source>
        <dbReference type="Proteomes" id="UP000266723"/>
    </source>
</evidence>
<evidence type="ECO:0000313" key="1">
    <source>
        <dbReference type="EMBL" id="KAF3581814.1"/>
    </source>
</evidence>
<reference evidence="1 2" key="1">
    <citation type="journal article" date="2020" name="BMC Genomics">
        <title>Intraspecific diversification of the crop wild relative Brassica cretica Lam. using demographic model selection.</title>
        <authorList>
            <person name="Kioukis A."/>
            <person name="Michalopoulou V.A."/>
            <person name="Briers L."/>
            <person name="Pirintsos S."/>
            <person name="Studholme D.J."/>
            <person name="Pavlidis P."/>
            <person name="Sarris P.F."/>
        </authorList>
    </citation>
    <scope>NUCLEOTIDE SEQUENCE [LARGE SCALE GENOMIC DNA]</scope>
    <source>
        <strain evidence="2">cv. PFS-1207/04</strain>
    </source>
</reference>
<accession>A0ABQ7DVZ4</accession>